<dbReference type="SUPFAM" id="SSF53649">
    <property type="entry name" value="Alkaline phosphatase-like"/>
    <property type="match status" value="1"/>
</dbReference>
<sequence>MWLSQAGYRSEYIGKFLNGYSRELYQDSPKGWDHVDALIDPWMYNFNTPVFSANGETPVLYRGYHQTDVIRAKAISRLQYLTESQDKPFYLTIAPVSPHVQIAGLLPVPLARHVNTHKNLTAPQGKAFNPEQDLTDGKPSWLKNLDRLNDTQIDRIDLHYRRRIQALLGVDEIVHDVVEFLETKDLLDNTYIVFSSDNGFHLGQHRVTAGKTLPYIADTNVPFIVRGPNVPHGKTSKLPGAHLDLAPTFLDIACVDKSDLPVFLDGRSLLEDWHHPHNSTGLNHTGLINIEFWGQSVVEAPTQKGNPNNSYKALRAVGEKSSWLFTKWCTGETELYNTLDDPSEVINLAYKANNPNKYTQRLIHRLNALLLVTKSCERDNCRNPWTVLQSSHEDDYPESGEIFSSLETAMQKKYDSFFAGLPNVNFKECLKVQVADNEEPFLPPSSRSLGNASRKHIDYYTTPSKPAQKGVSPNKVNQGTKSQRNTTLAEMLKTARNLTSLELGTTSSLSVDDDESRSDKLLSLGS</sequence>
<keyword evidence="5" id="KW-1185">Reference proteome</keyword>
<dbReference type="Gene3D" id="3.40.720.10">
    <property type="entry name" value="Alkaline Phosphatase, subunit A"/>
    <property type="match status" value="1"/>
</dbReference>
<dbReference type="PANTHER" id="PTHR43108">
    <property type="entry name" value="N-ACETYLGLUCOSAMINE-6-SULFATASE FAMILY MEMBER"/>
    <property type="match status" value="1"/>
</dbReference>
<proteinExistence type="inferred from homology"/>
<gene>
    <name evidence="4" type="ORF">G7Z17_g7271</name>
</gene>
<feature type="region of interest" description="Disordered" evidence="2">
    <location>
        <begin position="460"/>
        <end position="486"/>
    </location>
</feature>
<evidence type="ECO:0000313" key="4">
    <source>
        <dbReference type="EMBL" id="KAF7548128.1"/>
    </source>
</evidence>
<comment type="caution">
    <text evidence="4">The sequence shown here is derived from an EMBL/GenBank/DDBJ whole genome shotgun (WGS) entry which is preliminary data.</text>
</comment>
<evidence type="ECO:0000259" key="3">
    <source>
        <dbReference type="Pfam" id="PF00884"/>
    </source>
</evidence>
<dbReference type="AlphaFoldDB" id="A0A9P5H9E0"/>
<reference evidence="4" key="1">
    <citation type="submission" date="2020-03" db="EMBL/GenBank/DDBJ databases">
        <title>Draft Genome Sequence of Cylindrodendrum hubeiense.</title>
        <authorList>
            <person name="Buettner E."/>
            <person name="Kellner H."/>
        </authorList>
    </citation>
    <scope>NUCLEOTIDE SEQUENCE</scope>
    <source>
        <strain evidence="4">IHI 201604</strain>
    </source>
</reference>
<accession>A0A9P5H9E0</accession>
<dbReference type="EMBL" id="JAANBB010000158">
    <property type="protein sequence ID" value="KAF7548128.1"/>
    <property type="molecule type" value="Genomic_DNA"/>
</dbReference>
<name>A0A9P5H9E0_9HYPO</name>
<comment type="similarity">
    <text evidence="1">Belongs to the sulfatase family.</text>
</comment>
<dbReference type="Pfam" id="PF00884">
    <property type="entry name" value="Sulfatase"/>
    <property type="match status" value="1"/>
</dbReference>
<dbReference type="CDD" id="cd16147">
    <property type="entry name" value="G6S"/>
    <property type="match status" value="1"/>
</dbReference>
<dbReference type="PANTHER" id="PTHR43108:SF8">
    <property type="entry name" value="SD21168P"/>
    <property type="match status" value="1"/>
</dbReference>
<dbReference type="GO" id="GO:0005539">
    <property type="term" value="F:glycosaminoglycan binding"/>
    <property type="evidence" value="ECO:0007669"/>
    <property type="project" value="TreeGrafter"/>
</dbReference>
<feature type="domain" description="Sulfatase N-terminal" evidence="3">
    <location>
        <begin position="2"/>
        <end position="253"/>
    </location>
</feature>
<dbReference type="Proteomes" id="UP000722485">
    <property type="component" value="Unassembled WGS sequence"/>
</dbReference>
<dbReference type="InterPro" id="IPR017850">
    <property type="entry name" value="Alkaline_phosphatase_core_sf"/>
</dbReference>
<dbReference type="OrthoDB" id="96314at2759"/>
<evidence type="ECO:0000256" key="1">
    <source>
        <dbReference type="ARBA" id="ARBA00008779"/>
    </source>
</evidence>
<evidence type="ECO:0000313" key="5">
    <source>
        <dbReference type="Proteomes" id="UP000722485"/>
    </source>
</evidence>
<evidence type="ECO:0000256" key="2">
    <source>
        <dbReference type="SAM" id="MobiDB-lite"/>
    </source>
</evidence>
<feature type="compositionally biased region" description="Polar residues" evidence="2">
    <location>
        <begin position="474"/>
        <end position="486"/>
    </location>
</feature>
<feature type="region of interest" description="Disordered" evidence="2">
    <location>
        <begin position="503"/>
        <end position="526"/>
    </location>
</feature>
<dbReference type="GO" id="GO:0008449">
    <property type="term" value="F:N-acetylglucosamine-6-sulfatase activity"/>
    <property type="evidence" value="ECO:0007669"/>
    <property type="project" value="TreeGrafter"/>
</dbReference>
<protein>
    <recommendedName>
        <fullName evidence="3">Sulfatase N-terminal domain-containing protein</fullName>
    </recommendedName>
</protein>
<dbReference type="InterPro" id="IPR000917">
    <property type="entry name" value="Sulfatase_N"/>
</dbReference>
<organism evidence="4 5">
    <name type="scientific">Cylindrodendrum hubeiense</name>
    <dbReference type="NCBI Taxonomy" id="595255"/>
    <lineage>
        <taxon>Eukaryota</taxon>
        <taxon>Fungi</taxon>
        <taxon>Dikarya</taxon>
        <taxon>Ascomycota</taxon>
        <taxon>Pezizomycotina</taxon>
        <taxon>Sordariomycetes</taxon>
        <taxon>Hypocreomycetidae</taxon>
        <taxon>Hypocreales</taxon>
        <taxon>Nectriaceae</taxon>
        <taxon>Cylindrodendrum</taxon>
    </lineage>
</organism>